<protein>
    <submittedName>
        <fullName evidence="1">Uncharacterized protein</fullName>
    </submittedName>
</protein>
<reference evidence="1 2" key="1">
    <citation type="submission" date="2018-06" db="EMBL/GenBank/DDBJ databases">
        <title>Spirosoma sp. HMF3257 Genome sequencing and assembly.</title>
        <authorList>
            <person name="Kang H."/>
            <person name="Cha I."/>
            <person name="Kim H."/>
            <person name="Kang J."/>
            <person name="Joh K."/>
        </authorList>
    </citation>
    <scope>NUCLEOTIDE SEQUENCE [LARGE SCALE GENOMIC DNA]</scope>
    <source>
        <strain evidence="1 2">HMF3257</strain>
    </source>
</reference>
<gene>
    <name evidence="1" type="ORF">HMF3257_29255</name>
</gene>
<keyword evidence="2" id="KW-1185">Reference proteome</keyword>
<accession>A0A327NPS9</accession>
<sequence length="335" mass="39758">MMATYDYYDIVGELISNKVIPKGDEFDFEMSPTSLNYSRYFQFCQENLSERCNDYNIQPAKFYFRESFEVNARAGFKNKYYVIAVNKGTIHTLYDFFYNQNNIFEESELADFNQLNAILDVPVGYFMYQSATLFTYYHELGHLIQFSNIIHNEVIPELWLNEQYDNSVDNFDFTKHIYEFDADVHAANSVCFHPIDLWSNLDDEYKTLGNLEKILSLTLASVFSYFMFLMKNKNEEIYYNKYTHPHPLIRITYILTAFIDVAKIYYPTISQQNVINDVFKVTTILFKKSKVENIIIEYQDKLFKEYQNITDYISLILEKIKDDPTLVVNTVHKKQ</sequence>
<name>A0A327NPS9_9BACT</name>
<proteinExistence type="predicted"/>
<dbReference type="Proteomes" id="UP000249016">
    <property type="component" value="Unassembled WGS sequence"/>
</dbReference>
<evidence type="ECO:0000313" key="2">
    <source>
        <dbReference type="Proteomes" id="UP000249016"/>
    </source>
</evidence>
<dbReference type="OrthoDB" id="7061679at2"/>
<evidence type="ECO:0000313" key="1">
    <source>
        <dbReference type="EMBL" id="RAI77252.1"/>
    </source>
</evidence>
<dbReference type="RefSeq" id="WP_111347676.1">
    <property type="nucleotide sequence ID" value="NZ_QLII01000001.1"/>
</dbReference>
<dbReference type="EMBL" id="QLII01000001">
    <property type="protein sequence ID" value="RAI77252.1"/>
    <property type="molecule type" value="Genomic_DNA"/>
</dbReference>
<dbReference type="AlphaFoldDB" id="A0A327NPS9"/>
<comment type="caution">
    <text evidence="1">The sequence shown here is derived from an EMBL/GenBank/DDBJ whole genome shotgun (WGS) entry which is preliminary data.</text>
</comment>
<organism evidence="1 2">
    <name type="scientific">Spirosoma telluris</name>
    <dbReference type="NCBI Taxonomy" id="2183553"/>
    <lineage>
        <taxon>Bacteria</taxon>
        <taxon>Pseudomonadati</taxon>
        <taxon>Bacteroidota</taxon>
        <taxon>Cytophagia</taxon>
        <taxon>Cytophagales</taxon>
        <taxon>Cytophagaceae</taxon>
        <taxon>Spirosoma</taxon>
    </lineage>
</organism>